<organism evidence="4 5">
    <name type="scientific">Bemisia tabaci</name>
    <name type="common">Sweetpotato whitefly</name>
    <name type="synonym">Aleurodes tabaci</name>
    <dbReference type="NCBI Taxonomy" id="7038"/>
    <lineage>
        <taxon>Eukaryota</taxon>
        <taxon>Metazoa</taxon>
        <taxon>Ecdysozoa</taxon>
        <taxon>Arthropoda</taxon>
        <taxon>Hexapoda</taxon>
        <taxon>Insecta</taxon>
        <taxon>Pterygota</taxon>
        <taxon>Neoptera</taxon>
        <taxon>Paraneoptera</taxon>
        <taxon>Hemiptera</taxon>
        <taxon>Sternorrhyncha</taxon>
        <taxon>Aleyrodoidea</taxon>
        <taxon>Aleyrodidae</taxon>
        <taxon>Aleyrodinae</taxon>
        <taxon>Bemisia</taxon>
    </lineage>
</organism>
<name>A0A9P0A3B7_BEMTA</name>
<dbReference type="EMBL" id="OU963862">
    <property type="protein sequence ID" value="CAH0382522.1"/>
    <property type="molecule type" value="Genomic_DNA"/>
</dbReference>
<keyword evidence="1" id="KW-0175">Coiled coil</keyword>
<dbReference type="Gene3D" id="1.20.1280.50">
    <property type="match status" value="1"/>
</dbReference>
<dbReference type="PANTHER" id="PTHR13252">
    <property type="entry name" value="F-BOX ONLY PROTEIN 28"/>
    <property type="match status" value="1"/>
</dbReference>
<gene>
    <name evidence="4" type="ORF">BEMITA_LOCUS2059</name>
</gene>
<evidence type="ECO:0000313" key="4">
    <source>
        <dbReference type="EMBL" id="CAH0382522.1"/>
    </source>
</evidence>
<evidence type="ECO:0000256" key="1">
    <source>
        <dbReference type="SAM" id="Coils"/>
    </source>
</evidence>
<dbReference type="SUPFAM" id="SSF81383">
    <property type="entry name" value="F-box domain"/>
    <property type="match status" value="1"/>
</dbReference>
<dbReference type="InterPro" id="IPR001810">
    <property type="entry name" value="F-box_dom"/>
</dbReference>
<feature type="compositionally biased region" description="Low complexity" evidence="2">
    <location>
        <begin position="308"/>
        <end position="323"/>
    </location>
</feature>
<dbReference type="PANTHER" id="PTHR13252:SF9">
    <property type="entry name" value="F-BOX ONLY PROTEIN 28"/>
    <property type="match status" value="1"/>
</dbReference>
<feature type="domain" description="F-box" evidence="3">
    <location>
        <begin position="21"/>
        <end position="69"/>
    </location>
</feature>
<feature type="coiled-coil region" evidence="1">
    <location>
        <begin position="214"/>
        <end position="241"/>
    </location>
</feature>
<accession>A0A9P0A3B7</accession>
<evidence type="ECO:0000313" key="5">
    <source>
        <dbReference type="Proteomes" id="UP001152759"/>
    </source>
</evidence>
<dbReference type="GO" id="GO:0000209">
    <property type="term" value="P:protein polyubiquitination"/>
    <property type="evidence" value="ECO:0007669"/>
    <property type="project" value="TreeGrafter"/>
</dbReference>
<evidence type="ECO:0000259" key="3">
    <source>
        <dbReference type="PROSITE" id="PS50181"/>
    </source>
</evidence>
<proteinExistence type="predicted"/>
<dbReference type="Pfam" id="PF12937">
    <property type="entry name" value="F-box-like"/>
    <property type="match status" value="1"/>
</dbReference>
<protein>
    <recommendedName>
        <fullName evidence="3">F-box domain-containing protein</fullName>
    </recommendedName>
</protein>
<sequence length="369" mass="42695">MLLTYVLLSAGYQQVYNKNSDMSLLELPDVALEHIFSFLTYDEVAQKRIVCRKFNEICSFVLNRGFHKVELYHRRVLKAFKALLPRRESGRRTHPLARHCDMLVAIETRLSMLSMTFMKYIELKQCCFIPGKVCDSVIDETWNVLRLLTDTDTSSSLPRTQEALQELRDLSSMAMEHFDEKVAPALKQKSAIRRFSVYCDSPVPSDIICPHSEIGRLRLQINRLRQEKKKLLRRDFKLKKKLDLGILKADFLSKKMNAQRKYQNSINAFLLARIKQQENEMNELKQRIHEAGHWKDVIKSNLSTDDVSANSSSNNMSATSAKSVLKCQPPKCKTDETNVSSDNSLEFCDDFQRFVQSQKGKKRKRTSNS</sequence>
<dbReference type="InterPro" id="IPR036047">
    <property type="entry name" value="F-box-like_dom_sf"/>
</dbReference>
<feature type="region of interest" description="Disordered" evidence="2">
    <location>
        <begin position="305"/>
        <end position="341"/>
    </location>
</feature>
<dbReference type="Proteomes" id="UP001152759">
    <property type="component" value="Chromosome 1"/>
</dbReference>
<dbReference type="CDD" id="cd22100">
    <property type="entry name" value="F-box_FBXO28"/>
    <property type="match status" value="1"/>
</dbReference>
<dbReference type="AlphaFoldDB" id="A0A9P0A3B7"/>
<dbReference type="InterPro" id="IPR039719">
    <property type="entry name" value="FBXO28"/>
</dbReference>
<keyword evidence="5" id="KW-1185">Reference proteome</keyword>
<reference evidence="4" key="1">
    <citation type="submission" date="2021-12" db="EMBL/GenBank/DDBJ databases">
        <authorList>
            <person name="King R."/>
        </authorList>
    </citation>
    <scope>NUCLEOTIDE SEQUENCE</scope>
</reference>
<evidence type="ECO:0000256" key="2">
    <source>
        <dbReference type="SAM" id="MobiDB-lite"/>
    </source>
</evidence>
<dbReference type="PROSITE" id="PS50181">
    <property type="entry name" value="FBOX"/>
    <property type="match status" value="1"/>
</dbReference>